<comment type="caution">
    <text evidence="2">The sequence shown here is derived from an EMBL/GenBank/DDBJ whole genome shotgun (WGS) entry which is preliminary data.</text>
</comment>
<feature type="chain" id="PRO_5010873988" description="PE-PGRS family protein" evidence="1">
    <location>
        <begin position="30"/>
        <end position="286"/>
    </location>
</feature>
<dbReference type="AlphaFoldDB" id="A0A1X1ZHF2"/>
<organism evidence="2 3">
    <name type="scientific">Mycolicibacter nonchromogenicus</name>
    <name type="common">Mycobacterium nonchromogenicum</name>
    <dbReference type="NCBI Taxonomy" id="1782"/>
    <lineage>
        <taxon>Bacteria</taxon>
        <taxon>Bacillati</taxon>
        <taxon>Actinomycetota</taxon>
        <taxon>Actinomycetes</taxon>
        <taxon>Mycobacteriales</taxon>
        <taxon>Mycobacteriaceae</taxon>
        <taxon>Mycolicibacter</taxon>
    </lineage>
</organism>
<evidence type="ECO:0000256" key="1">
    <source>
        <dbReference type="SAM" id="SignalP"/>
    </source>
</evidence>
<feature type="signal peptide" evidence="1">
    <location>
        <begin position="1"/>
        <end position="29"/>
    </location>
</feature>
<protein>
    <recommendedName>
        <fullName evidence="4">PE-PGRS family protein</fullName>
    </recommendedName>
</protein>
<dbReference type="STRING" id="1782.AWC18_05805"/>
<reference evidence="2 3" key="1">
    <citation type="submission" date="2016-01" db="EMBL/GenBank/DDBJ databases">
        <title>The new phylogeny of the genus Mycobacterium.</title>
        <authorList>
            <person name="Tarcisio F."/>
            <person name="Conor M."/>
            <person name="Antonella G."/>
            <person name="Elisabetta G."/>
            <person name="Giulia F.S."/>
            <person name="Sara T."/>
            <person name="Anna F."/>
            <person name="Clotilde B."/>
            <person name="Roberto B."/>
            <person name="Veronica D.S."/>
            <person name="Fabio R."/>
            <person name="Monica P."/>
            <person name="Olivier J."/>
            <person name="Enrico T."/>
            <person name="Nicola S."/>
        </authorList>
    </citation>
    <scope>NUCLEOTIDE SEQUENCE [LARGE SCALE GENOMIC DNA]</scope>
    <source>
        <strain evidence="2 3">DSM 44164</strain>
    </source>
</reference>
<evidence type="ECO:0000313" key="2">
    <source>
        <dbReference type="EMBL" id="ORW22827.1"/>
    </source>
</evidence>
<evidence type="ECO:0000313" key="3">
    <source>
        <dbReference type="Proteomes" id="UP000193108"/>
    </source>
</evidence>
<keyword evidence="3" id="KW-1185">Reference proteome</keyword>
<dbReference type="EMBL" id="LQPI01000032">
    <property type="protein sequence ID" value="ORW22827.1"/>
    <property type="molecule type" value="Genomic_DNA"/>
</dbReference>
<sequence>MRMTMHVSGPLRSSAVMSAAVVCAGAIFAAPAVLPAQPARAFAADIALTAVDWSQIEFWTNNGSYTFSFESDAEAQAYADEISAQFFELGPTLVQWANWLDPILSFAGISGVGAWVSDFYDLAAEILTPGWDPVAWSEDFVSAFVADPAGLFAPVADVDLGWFWGLLGISASDSEQLDSLLETVSGIYGATVTLGVLNGDVMNAGVINAINAGIFDPNSLVLGELDQDLIDVLSGDSFLAYFSSTQETLTNSLESALDILGSAPVIQWIVDLVGQLADGIGFEIPF</sequence>
<name>A0A1X1ZHF2_MYCNO</name>
<keyword evidence="1" id="KW-0732">Signal</keyword>
<evidence type="ECO:0008006" key="4">
    <source>
        <dbReference type="Google" id="ProtNLM"/>
    </source>
</evidence>
<accession>A0A1X1ZHF2</accession>
<gene>
    <name evidence="2" type="ORF">AWC18_05805</name>
</gene>
<proteinExistence type="predicted"/>
<dbReference type="Proteomes" id="UP000193108">
    <property type="component" value="Unassembled WGS sequence"/>
</dbReference>